<dbReference type="Proteomes" id="UP000053477">
    <property type="component" value="Unassembled WGS sequence"/>
</dbReference>
<name>A0A0H2QZX6_9AGAM</name>
<dbReference type="EMBL" id="KQ086501">
    <property type="protein sequence ID" value="KLO04562.1"/>
    <property type="molecule type" value="Genomic_DNA"/>
</dbReference>
<dbReference type="AlphaFoldDB" id="A0A0H2QZX6"/>
<evidence type="ECO:0000313" key="2">
    <source>
        <dbReference type="Proteomes" id="UP000053477"/>
    </source>
</evidence>
<dbReference type="InParanoid" id="A0A0H2QZX6"/>
<sequence>MAANIHRTVHNHTLANVLAVPQLLDAWKTGLDSAIKDKKEYGGLVYETAAGAGKSVPLVLRINFTFCSK</sequence>
<protein>
    <submittedName>
        <fullName evidence="1">Uncharacterized protein</fullName>
    </submittedName>
</protein>
<organism evidence="1 2">
    <name type="scientific">Schizopora paradoxa</name>
    <dbReference type="NCBI Taxonomy" id="27342"/>
    <lineage>
        <taxon>Eukaryota</taxon>
        <taxon>Fungi</taxon>
        <taxon>Dikarya</taxon>
        <taxon>Basidiomycota</taxon>
        <taxon>Agaricomycotina</taxon>
        <taxon>Agaricomycetes</taxon>
        <taxon>Hymenochaetales</taxon>
        <taxon>Schizoporaceae</taxon>
        <taxon>Schizopora</taxon>
    </lineage>
</organism>
<evidence type="ECO:0000313" key="1">
    <source>
        <dbReference type="EMBL" id="KLO04562.1"/>
    </source>
</evidence>
<proteinExistence type="predicted"/>
<accession>A0A0H2QZX6</accession>
<keyword evidence="2" id="KW-1185">Reference proteome</keyword>
<gene>
    <name evidence="1" type="ORF">SCHPADRAFT_911587</name>
</gene>
<reference evidence="1 2" key="1">
    <citation type="submission" date="2015-04" db="EMBL/GenBank/DDBJ databases">
        <title>Complete genome sequence of Schizopora paradoxa KUC8140, a cosmopolitan wood degrader in East Asia.</title>
        <authorList>
            <consortium name="DOE Joint Genome Institute"/>
            <person name="Min B."/>
            <person name="Park H."/>
            <person name="Jang Y."/>
            <person name="Kim J.-J."/>
            <person name="Kim K.H."/>
            <person name="Pangilinan J."/>
            <person name="Lipzen A."/>
            <person name="Riley R."/>
            <person name="Grigoriev I.V."/>
            <person name="Spatafora J.W."/>
            <person name="Choi I.-G."/>
        </authorList>
    </citation>
    <scope>NUCLEOTIDE SEQUENCE [LARGE SCALE GENOMIC DNA]</scope>
    <source>
        <strain evidence="1 2">KUC8140</strain>
    </source>
</reference>